<dbReference type="PROSITE" id="PS51186">
    <property type="entry name" value="GNAT"/>
    <property type="match status" value="1"/>
</dbReference>
<keyword evidence="1 4" id="KW-0808">Transferase</keyword>
<evidence type="ECO:0000256" key="2">
    <source>
        <dbReference type="ARBA" id="ARBA00023315"/>
    </source>
</evidence>
<sequence length="207" mass="23207">MQCFTPDPWLSDFFARPIIQAKVAAQDYPKIQQLQGQGFQFVEGEIEFGFDLVNYQEKITACEAATIEDIKQLETLFGQAFPTSRFREPWFSAAENQRLYRTWIARAVRGEFDQLCLVLKTTSGQIQGGISLRLAGEQAKVGLLAVSPAFQRQGIATILLQAAQNWAKRQGANSLLVSTQIGNLPAMNLYLTQGASILATAYWFYRK</sequence>
<dbReference type="GO" id="GO:0016747">
    <property type="term" value="F:acyltransferase activity, transferring groups other than amino-acyl groups"/>
    <property type="evidence" value="ECO:0007669"/>
    <property type="project" value="InterPro"/>
</dbReference>
<dbReference type="InterPro" id="IPR016181">
    <property type="entry name" value="Acyl_CoA_acyltransferase"/>
</dbReference>
<keyword evidence="2" id="KW-0012">Acyltransferase</keyword>
<dbReference type="RefSeq" id="WP_115590822.1">
    <property type="nucleotide sequence ID" value="NZ_UFRN01000002.1"/>
</dbReference>
<proteinExistence type="predicted"/>
<dbReference type="SUPFAM" id="SSF55729">
    <property type="entry name" value="Acyl-CoA N-acyltransferases (Nat)"/>
    <property type="match status" value="1"/>
</dbReference>
<dbReference type="PANTHER" id="PTHR43877">
    <property type="entry name" value="AMINOALKYLPHOSPHONATE N-ACETYLTRANSFERASE-RELATED-RELATED"/>
    <property type="match status" value="1"/>
</dbReference>
<gene>
    <name evidence="4" type="primary">rffC</name>
    <name evidence="4" type="ORF">NCTC4191_01721</name>
</gene>
<dbReference type="InterPro" id="IPR000182">
    <property type="entry name" value="GNAT_dom"/>
</dbReference>
<dbReference type="NCBIfam" id="NF008212">
    <property type="entry name" value="PRK10975.1"/>
    <property type="match status" value="1"/>
</dbReference>
<organism evidence="4 5">
    <name type="scientific">Actinobacillus lignieresii</name>
    <dbReference type="NCBI Taxonomy" id="720"/>
    <lineage>
        <taxon>Bacteria</taxon>
        <taxon>Pseudomonadati</taxon>
        <taxon>Pseudomonadota</taxon>
        <taxon>Gammaproteobacteria</taxon>
        <taxon>Pasteurellales</taxon>
        <taxon>Pasteurellaceae</taxon>
        <taxon>Actinobacillus</taxon>
    </lineage>
</organism>
<dbReference type="InterPro" id="IPR050832">
    <property type="entry name" value="Bact_Acetyltransf"/>
</dbReference>
<reference evidence="4 5" key="1">
    <citation type="submission" date="2018-06" db="EMBL/GenBank/DDBJ databases">
        <authorList>
            <consortium name="Pathogen Informatics"/>
            <person name="Doyle S."/>
        </authorList>
    </citation>
    <scope>NUCLEOTIDE SEQUENCE [LARGE SCALE GENOMIC DNA]</scope>
    <source>
        <strain evidence="4 5">NCTC4191</strain>
    </source>
</reference>
<accession>A0A380U2Z1</accession>
<evidence type="ECO:0000259" key="3">
    <source>
        <dbReference type="PROSITE" id="PS51186"/>
    </source>
</evidence>
<dbReference type="AlphaFoldDB" id="A0A380U2Z1"/>
<feature type="domain" description="N-acetyltransferase" evidence="3">
    <location>
        <begin position="60"/>
        <end position="207"/>
    </location>
</feature>
<dbReference type="Proteomes" id="UP000254253">
    <property type="component" value="Unassembled WGS sequence"/>
</dbReference>
<dbReference type="EMBL" id="UFRN01000002">
    <property type="protein sequence ID" value="SUT94866.1"/>
    <property type="molecule type" value="Genomic_DNA"/>
</dbReference>
<dbReference type="Pfam" id="PF00583">
    <property type="entry name" value="Acetyltransf_1"/>
    <property type="match status" value="1"/>
</dbReference>
<dbReference type="PANTHER" id="PTHR43877:SF2">
    <property type="entry name" value="AMINOALKYLPHOSPHONATE N-ACETYLTRANSFERASE-RELATED"/>
    <property type="match status" value="1"/>
</dbReference>
<keyword evidence="5" id="KW-1185">Reference proteome</keyword>
<evidence type="ECO:0000313" key="5">
    <source>
        <dbReference type="Proteomes" id="UP000254253"/>
    </source>
</evidence>
<dbReference type="CDD" id="cd04301">
    <property type="entry name" value="NAT_SF"/>
    <property type="match status" value="1"/>
</dbReference>
<evidence type="ECO:0000256" key="1">
    <source>
        <dbReference type="ARBA" id="ARBA00022679"/>
    </source>
</evidence>
<evidence type="ECO:0000313" key="4">
    <source>
        <dbReference type="EMBL" id="SUT94866.1"/>
    </source>
</evidence>
<name>A0A380U2Z1_ACTLI</name>
<protein>
    <submittedName>
        <fullName evidence="4">TDP-fucosamine acetyltransferase</fullName>
    </submittedName>
</protein>
<dbReference type="Gene3D" id="3.40.630.30">
    <property type="match status" value="1"/>
</dbReference>